<dbReference type="EMBL" id="NHRY01000254">
    <property type="protein sequence ID" value="PPQ27722.1"/>
    <property type="molecule type" value="Genomic_DNA"/>
</dbReference>
<keyword evidence="5 8" id="KW-1133">Transmembrane helix</keyword>
<evidence type="ECO:0000256" key="5">
    <source>
        <dbReference type="ARBA" id="ARBA00022989"/>
    </source>
</evidence>
<accession>A0A2S6MZD9</accession>
<dbReference type="GO" id="GO:0005886">
    <property type="term" value="C:plasma membrane"/>
    <property type="evidence" value="ECO:0007669"/>
    <property type="project" value="UniProtKB-SubCell"/>
</dbReference>
<feature type="transmembrane region" description="Helical" evidence="8">
    <location>
        <begin position="123"/>
        <end position="148"/>
    </location>
</feature>
<keyword evidence="4 8" id="KW-0812">Transmembrane</keyword>
<organism evidence="10 11">
    <name type="scientific">Rhodopila globiformis</name>
    <name type="common">Rhodopseudomonas globiformis</name>
    <dbReference type="NCBI Taxonomy" id="1071"/>
    <lineage>
        <taxon>Bacteria</taxon>
        <taxon>Pseudomonadati</taxon>
        <taxon>Pseudomonadota</taxon>
        <taxon>Alphaproteobacteria</taxon>
        <taxon>Acetobacterales</taxon>
        <taxon>Acetobacteraceae</taxon>
        <taxon>Rhodopila</taxon>
    </lineage>
</organism>
<keyword evidence="6 8" id="KW-0472">Membrane</keyword>
<dbReference type="AlphaFoldDB" id="A0A2S6MZD9"/>
<dbReference type="InterPro" id="IPR024528">
    <property type="entry name" value="ThrE_2"/>
</dbReference>
<comment type="caution">
    <text evidence="10">The sequence shown here is derived from an EMBL/GenBank/DDBJ whole genome shotgun (WGS) entry which is preliminary data.</text>
</comment>
<evidence type="ECO:0000256" key="2">
    <source>
        <dbReference type="ARBA" id="ARBA00022475"/>
    </source>
</evidence>
<evidence type="ECO:0000313" key="11">
    <source>
        <dbReference type="Proteomes" id="UP000239724"/>
    </source>
</evidence>
<proteinExistence type="inferred from homology"/>
<keyword evidence="3" id="KW-0997">Cell inner membrane</keyword>
<evidence type="ECO:0000256" key="6">
    <source>
        <dbReference type="ARBA" id="ARBA00023136"/>
    </source>
</evidence>
<evidence type="ECO:0000256" key="1">
    <source>
        <dbReference type="ARBA" id="ARBA00004651"/>
    </source>
</evidence>
<dbReference type="OrthoDB" id="7376518at2"/>
<feature type="transmembrane region" description="Helical" evidence="8">
    <location>
        <begin position="30"/>
        <end position="50"/>
    </location>
</feature>
<dbReference type="Pfam" id="PF12821">
    <property type="entry name" value="ThrE_2"/>
    <property type="match status" value="1"/>
</dbReference>
<name>A0A2S6MZD9_RHOGL</name>
<feature type="domain" description="Threonine/Serine exporter ThrE" evidence="9">
    <location>
        <begin position="13"/>
        <end position="144"/>
    </location>
</feature>
<sequence length="153" mass="15630">MLAHVAQYAAFGGIAAAGFGVLFNFGRAALLWCAASGAMALAIRTVALNAGWNLEAASLVASAAVTACAVGLLRRQLGTAAPAVAVAGCIPMIPGAFFAQALLEMFELTRAHPVNPEALLVTSTISVLHVVFTLFAIGAGVSIPVHLLRGREF</sequence>
<protein>
    <recommendedName>
        <fullName evidence="9">Threonine/Serine exporter ThrE domain-containing protein</fullName>
    </recommendedName>
</protein>
<dbReference type="GO" id="GO:0015744">
    <property type="term" value="P:succinate transport"/>
    <property type="evidence" value="ECO:0007669"/>
    <property type="project" value="TreeGrafter"/>
</dbReference>
<evidence type="ECO:0000256" key="3">
    <source>
        <dbReference type="ARBA" id="ARBA00022519"/>
    </source>
</evidence>
<feature type="transmembrane region" description="Helical" evidence="8">
    <location>
        <begin position="56"/>
        <end position="73"/>
    </location>
</feature>
<comment type="subcellular location">
    <subcellularLocation>
        <location evidence="1">Cell membrane</location>
        <topology evidence="1">Multi-pass membrane protein</topology>
    </subcellularLocation>
</comment>
<gene>
    <name evidence="10" type="ORF">CCS01_26380</name>
</gene>
<keyword evidence="2" id="KW-1003">Cell membrane</keyword>
<evidence type="ECO:0000256" key="8">
    <source>
        <dbReference type="SAM" id="Phobius"/>
    </source>
</evidence>
<dbReference type="InterPro" id="IPR050539">
    <property type="entry name" value="ThrE_Dicarb/AminoAcid_Exp"/>
</dbReference>
<dbReference type="PANTHER" id="PTHR34390:SF1">
    <property type="entry name" value="SUCCINATE TRANSPORTER SUBUNIT YJJB-RELATED"/>
    <property type="match status" value="1"/>
</dbReference>
<feature type="transmembrane region" description="Helical" evidence="8">
    <location>
        <begin position="6"/>
        <end position="23"/>
    </location>
</feature>
<dbReference type="Proteomes" id="UP000239724">
    <property type="component" value="Unassembled WGS sequence"/>
</dbReference>
<keyword evidence="11" id="KW-1185">Reference proteome</keyword>
<evidence type="ECO:0000256" key="4">
    <source>
        <dbReference type="ARBA" id="ARBA00022692"/>
    </source>
</evidence>
<dbReference type="RefSeq" id="WP_104521812.1">
    <property type="nucleotide sequence ID" value="NZ_NHRY01000254.1"/>
</dbReference>
<evidence type="ECO:0000259" key="9">
    <source>
        <dbReference type="Pfam" id="PF12821"/>
    </source>
</evidence>
<dbReference type="PANTHER" id="PTHR34390">
    <property type="entry name" value="UPF0442 PROTEIN YJJB-RELATED"/>
    <property type="match status" value="1"/>
</dbReference>
<feature type="transmembrane region" description="Helical" evidence="8">
    <location>
        <begin position="80"/>
        <end position="103"/>
    </location>
</feature>
<comment type="similarity">
    <text evidence="7">Belongs to the ThrE exporter (TC 2.A.79) family.</text>
</comment>
<evidence type="ECO:0000313" key="10">
    <source>
        <dbReference type="EMBL" id="PPQ27722.1"/>
    </source>
</evidence>
<evidence type="ECO:0000256" key="7">
    <source>
        <dbReference type="ARBA" id="ARBA00034125"/>
    </source>
</evidence>
<reference evidence="10 11" key="1">
    <citation type="journal article" date="2018" name="Arch. Microbiol.">
        <title>New insights into the metabolic potential of the phototrophic purple bacterium Rhodopila globiformis DSM 161(T) from its draft genome sequence and evidence for a vanadium-dependent nitrogenase.</title>
        <authorList>
            <person name="Imhoff J.F."/>
            <person name="Rahn T."/>
            <person name="Kunzel S."/>
            <person name="Neulinger S.C."/>
        </authorList>
    </citation>
    <scope>NUCLEOTIDE SEQUENCE [LARGE SCALE GENOMIC DNA]</scope>
    <source>
        <strain evidence="10 11">DSM 161</strain>
    </source>
</reference>